<keyword evidence="25" id="KW-1185">Reference proteome</keyword>
<dbReference type="PANTHER" id="PTHR45339">
    <property type="entry name" value="HYBRID SIGNAL TRANSDUCTION HISTIDINE KINASE J"/>
    <property type="match status" value="1"/>
</dbReference>
<dbReference type="Gene3D" id="3.30.565.10">
    <property type="entry name" value="Histidine kinase-like ATPase, C-terminal domain"/>
    <property type="match status" value="1"/>
</dbReference>
<evidence type="ECO:0000259" key="19">
    <source>
        <dbReference type="PROSITE" id="PS50109"/>
    </source>
</evidence>
<dbReference type="eggNOG" id="COG2198">
    <property type="taxonomic scope" value="Bacteria"/>
</dbReference>
<dbReference type="SMART" id="SM00091">
    <property type="entry name" value="PAS"/>
    <property type="match status" value="3"/>
</dbReference>
<dbReference type="PRINTS" id="PR00344">
    <property type="entry name" value="BCTRLSENSOR"/>
</dbReference>
<proteinExistence type="predicted"/>
<evidence type="ECO:0000256" key="11">
    <source>
        <dbReference type="ARBA" id="ARBA00022989"/>
    </source>
</evidence>
<feature type="modified residue" description="Phosphohistidine" evidence="16">
    <location>
        <position position="1144"/>
    </location>
</feature>
<evidence type="ECO:0000256" key="6">
    <source>
        <dbReference type="ARBA" id="ARBA00022679"/>
    </source>
</evidence>
<dbReference type="Pfam" id="PF08447">
    <property type="entry name" value="PAS_3"/>
    <property type="match status" value="1"/>
</dbReference>
<dbReference type="RefSeq" id="WP_011714508.1">
    <property type="nucleotide sequence ID" value="NC_008576.1"/>
</dbReference>
<dbReference type="InterPro" id="IPR001610">
    <property type="entry name" value="PAC"/>
</dbReference>
<dbReference type="InterPro" id="IPR011006">
    <property type="entry name" value="CheY-like_superfamily"/>
</dbReference>
<keyword evidence="4" id="KW-1003">Cell membrane</keyword>
<dbReference type="PROSITE" id="PS50112">
    <property type="entry name" value="PAS"/>
    <property type="match status" value="3"/>
</dbReference>
<keyword evidence="10" id="KW-0067">ATP-binding</keyword>
<dbReference type="InterPro" id="IPR000700">
    <property type="entry name" value="PAS-assoc_C"/>
</dbReference>
<dbReference type="PANTHER" id="PTHR45339:SF1">
    <property type="entry name" value="HYBRID SIGNAL TRANSDUCTION HISTIDINE KINASE J"/>
    <property type="match status" value="1"/>
</dbReference>
<evidence type="ECO:0000256" key="17">
    <source>
        <dbReference type="PROSITE-ProRule" id="PRU00169"/>
    </source>
</evidence>
<dbReference type="FunFam" id="1.10.287.130:FF:000002">
    <property type="entry name" value="Two-component osmosensing histidine kinase"/>
    <property type="match status" value="1"/>
</dbReference>
<keyword evidence="8" id="KW-0547">Nucleotide-binding</keyword>
<dbReference type="InterPro" id="IPR008207">
    <property type="entry name" value="Sig_transdc_His_kin_Hpt_dom"/>
</dbReference>
<feature type="modified residue" description="4-aspartylphosphate" evidence="17">
    <location>
        <position position="841"/>
    </location>
</feature>
<dbReference type="Pfam" id="PF00989">
    <property type="entry name" value="PAS"/>
    <property type="match status" value="1"/>
</dbReference>
<feature type="domain" description="PAC" evidence="22">
    <location>
        <begin position="349"/>
        <end position="400"/>
    </location>
</feature>
<evidence type="ECO:0000256" key="4">
    <source>
        <dbReference type="ARBA" id="ARBA00022475"/>
    </source>
</evidence>
<dbReference type="GO" id="GO:0000155">
    <property type="term" value="F:phosphorelay sensor kinase activity"/>
    <property type="evidence" value="ECO:0007669"/>
    <property type="project" value="InterPro"/>
</dbReference>
<dbReference type="GO" id="GO:0006355">
    <property type="term" value="P:regulation of DNA-templated transcription"/>
    <property type="evidence" value="ECO:0007669"/>
    <property type="project" value="InterPro"/>
</dbReference>
<dbReference type="InterPro" id="IPR036890">
    <property type="entry name" value="HATPase_C_sf"/>
</dbReference>
<comment type="catalytic activity">
    <reaction evidence="1">
        <text>ATP + protein L-histidine = ADP + protein N-phospho-L-histidine.</text>
        <dbReference type="EC" id="2.7.13.3"/>
    </reaction>
</comment>
<feature type="domain" description="PAS" evidence="21">
    <location>
        <begin position="270"/>
        <end position="345"/>
    </location>
</feature>
<dbReference type="CDD" id="cd00130">
    <property type="entry name" value="PAS"/>
    <property type="match status" value="3"/>
</dbReference>
<keyword evidence="13" id="KW-0472">Membrane</keyword>
<dbReference type="eggNOG" id="COG3290">
    <property type="taxonomic scope" value="Bacteria"/>
</dbReference>
<feature type="domain" description="Histidine kinase" evidence="19">
    <location>
        <begin position="548"/>
        <end position="769"/>
    </location>
</feature>
<feature type="domain" description="PAC" evidence="22">
    <location>
        <begin position="217"/>
        <end position="269"/>
    </location>
</feature>
<evidence type="ECO:0000256" key="1">
    <source>
        <dbReference type="ARBA" id="ARBA00000085"/>
    </source>
</evidence>
<evidence type="ECO:0000256" key="18">
    <source>
        <dbReference type="SAM" id="Coils"/>
    </source>
</evidence>
<feature type="domain" description="PAC" evidence="22">
    <location>
        <begin position="477"/>
        <end position="530"/>
    </location>
</feature>
<dbReference type="SUPFAM" id="SSF55874">
    <property type="entry name" value="ATPase domain of HSP90 chaperone/DNA topoisomerase II/histidine kinase"/>
    <property type="match status" value="1"/>
</dbReference>
<dbReference type="Gene3D" id="1.20.120.160">
    <property type="entry name" value="HPT domain"/>
    <property type="match status" value="1"/>
</dbReference>
<name>A0LBV1_MAGMM</name>
<dbReference type="eggNOG" id="COG0784">
    <property type="taxonomic scope" value="Bacteria"/>
</dbReference>
<dbReference type="InterPro" id="IPR036641">
    <property type="entry name" value="HPT_dom_sf"/>
</dbReference>
<dbReference type="Pfam" id="PF02518">
    <property type="entry name" value="HATPase_c"/>
    <property type="match status" value="1"/>
</dbReference>
<dbReference type="EC" id="2.7.13.3" evidence="3"/>
<keyword evidence="11" id="KW-1133">Transmembrane helix</keyword>
<dbReference type="InterPro" id="IPR004358">
    <property type="entry name" value="Sig_transdc_His_kin-like_C"/>
</dbReference>
<sequence>MSMHRLLLRQLRRSMGLVDESAVDALLQELDALPAEQISPASVKALHGLKTLLQRVEQTYEHNERDLLLRNRSLHLSSEELSDANERLRRETARQEQLLSTLRQTANHLLEADQKPTLGEDEASLEQLSDLMSRLALERSEFRRHLERQKFALDQHAIVSITDTKGVILYANDRFCQISGYTQDEILGQAHNLVNSGYHDSGFFEVMWRTIARGEVWNGEVCNKAKDGRLYWVSATIVPFLDERGKPIQYIAIRTDITRQKALEEKIEDNRRFLQSISDNIGEGVFALDVQGFCTFLNPEAERLLGWTQDELAGRSFHDTVHYQDAEGMPMNEADCPVHDAVDRGVDYRSDEDVFIHRDGGIFPVNISVVPVREDGVVTGAVGVFQNITESKQIQRQLKQSEERLQIALDASNTGFWDWDPLQDRAYFSDQWLSMVGYQQGDILNNSTGWLDLLHGEDLPHVERELEAHLNGQRKNFEVEFRMRHKQGHWVWILSSGRVIERDEEKRALRMAGIHKDISDRKRVEDELKKAMLDAESANRSKSEFLANMSHEIRTPMNGVVGMMELLSNTELTPEQQSHMRTARNSAESLLTIINDILDFSKIEAGKLELEEIAFDLAELVEDVTALLAQRVDSEKLELLHNAPADLPMQVAGDPTRLRQVLVNLVGNAVKFTPEGEVEVRMTVERQDADTVTVLTEVRDTGIGIDEAVRPRLFRMFTQADGSTTRRFGGTGLGLAISKQLVELMGGEVGFSSVMGQGSTFWFRITFPIVAKAQAVAGGVDSLQGLRALVVDDNATNRNLLGRYLSNWGVTHLECASGKQALEKIADAAKFGLSFDLAILDLLMPGMDGLALAERITQMVQDKQIKPLRMVLLTSAHARREELEQAGVVAALSKPIRQAQLRALLGQVMRGERVVGGLVERISQNNMSATFDAAVLLVEDHPINQQVARGMLAGLGCRVEIANDGHEGVRLFARHRYDLVLMDIQMPGMDGYETTDAIRQMERSERWPRTPIVALTANAMEQDRDRCLAADMDDYLSKPISLDRLKAAMSKWLKTIAKSEEPEEVLGGAVGQPESPLGAVATGGEDDSVVDLRTLAALKSSMAVIEGGFLQILQSYLQSTPKALESIEQGMIDGDAARVRGAAHNLKSTSLSLGAITLGKVAQEIETRGKEVKLDNMAPLLARAKACYALVAARLEAEQANL</sequence>
<dbReference type="HOGENOM" id="CLU_000445_114_18_5"/>
<evidence type="ECO:0000259" key="20">
    <source>
        <dbReference type="PROSITE" id="PS50110"/>
    </source>
</evidence>
<evidence type="ECO:0000256" key="16">
    <source>
        <dbReference type="PROSITE-ProRule" id="PRU00110"/>
    </source>
</evidence>
<reference evidence="24 25" key="2">
    <citation type="journal article" date="2012" name="Int. J. Syst. Evol. Microbiol.">
        <title>Magnetococcus marinus gen. nov., sp. nov., a marine, magnetotactic bacterium that represents a novel lineage (Magnetococcaceae fam. nov.; Magnetococcales ord. nov.) at the base of the Alphaproteobacteria.</title>
        <authorList>
            <person name="Bazylinski D.A."/>
            <person name="Williams T.J."/>
            <person name="Lefevre C.T."/>
            <person name="Berg R.J."/>
            <person name="Zhang C.L."/>
            <person name="Bowser S.S."/>
            <person name="Dean A.J."/>
            <person name="Beveridge T.J."/>
        </authorList>
    </citation>
    <scope>NUCLEOTIDE SEQUENCE [LARGE SCALE GENOMIC DNA]</scope>
    <source>
        <strain evidence="25">ATCC BAA-1437 / JCM 17883 / MC-1</strain>
    </source>
</reference>
<evidence type="ECO:0000256" key="12">
    <source>
        <dbReference type="ARBA" id="ARBA00023012"/>
    </source>
</evidence>
<dbReference type="PROSITE" id="PS50109">
    <property type="entry name" value="HIS_KIN"/>
    <property type="match status" value="1"/>
</dbReference>
<dbReference type="SMART" id="SM00086">
    <property type="entry name" value="PAC"/>
    <property type="match status" value="3"/>
</dbReference>
<dbReference type="Proteomes" id="UP000002586">
    <property type="component" value="Chromosome"/>
</dbReference>
<dbReference type="Gene3D" id="1.10.287.130">
    <property type="match status" value="1"/>
</dbReference>
<feature type="domain" description="Response regulatory" evidence="20">
    <location>
        <begin position="787"/>
        <end position="909"/>
    </location>
</feature>
<accession>A0LBV1</accession>
<evidence type="ECO:0000256" key="13">
    <source>
        <dbReference type="ARBA" id="ARBA00023136"/>
    </source>
</evidence>
<dbReference type="eggNOG" id="COG2202">
    <property type="taxonomic scope" value="Bacteria"/>
</dbReference>
<dbReference type="EMBL" id="CP000471">
    <property type="protein sequence ID" value="ABK45444.1"/>
    <property type="molecule type" value="Genomic_DNA"/>
</dbReference>
<dbReference type="InterPro" id="IPR013767">
    <property type="entry name" value="PAS_fold"/>
</dbReference>
<keyword evidence="5 17" id="KW-0597">Phosphoprotein</keyword>
<dbReference type="Pfam" id="PF00512">
    <property type="entry name" value="HisKA"/>
    <property type="match status" value="1"/>
</dbReference>
<evidence type="ECO:0000259" key="21">
    <source>
        <dbReference type="PROSITE" id="PS50112"/>
    </source>
</evidence>
<keyword evidence="18" id="KW-0175">Coiled coil</keyword>
<protein>
    <recommendedName>
        <fullName evidence="15">Sensory/regulatory protein RpfC</fullName>
        <ecNumber evidence="3">2.7.13.3</ecNumber>
    </recommendedName>
</protein>
<dbReference type="PROSITE" id="PS50110">
    <property type="entry name" value="RESPONSE_REGULATORY"/>
    <property type="match status" value="2"/>
</dbReference>
<dbReference type="InterPro" id="IPR000014">
    <property type="entry name" value="PAS"/>
</dbReference>
<dbReference type="SMART" id="SM00448">
    <property type="entry name" value="REC"/>
    <property type="match status" value="2"/>
</dbReference>
<feature type="domain" description="PAS" evidence="21">
    <location>
        <begin position="401"/>
        <end position="473"/>
    </location>
</feature>
<evidence type="ECO:0000313" key="24">
    <source>
        <dbReference type="EMBL" id="ABK45444.1"/>
    </source>
</evidence>
<evidence type="ECO:0000256" key="15">
    <source>
        <dbReference type="ARBA" id="ARBA00068150"/>
    </source>
</evidence>
<reference evidence="25" key="1">
    <citation type="journal article" date="2009" name="Appl. Environ. Microbiol.">
        <title>Complete genome sequence of the chemolithoautotrophic marine magnetotactic coccus strain MC-1.</title>
        <authorList>
            <person name="Schubbe S."/>
            <person name="Williams T.J."/>
            <person name="Xie G."/>
            <person name="Kiss H.E."/>
            <person name="Brettin T.S."/>
            <person name="Martinez D."/>
            <person name="Ross C.A."/>
            <person name="Schuler D."/>
            <person name="Cox B.L."/>
            <person name="Nealson K.H."/>
            <person name="Bazylinski D.A."/>
        </authorList>
    </citation>
    <scope>NUCLEOTIDE SEQUENCE [LARGE SCALE GENOMIC DNA]</scope>
    <source>
        <strain evidence="25">ATCC BAA-1437 / JCM 17883 / MC-1</strain>
    </source>
</reference>
<dbReference type="Gene3D" id="3.40.50.2300">
    <property type="match status" value="2"/>
</dbReference>
<dbReference type="InterPro" id="IPR036097">
    <property type="entry name" value="HisK_dim/P_sf"/>
</dbReference>
<gene>
    <name evidence="24" type="ordered locus">Mmc1_2953</name>
</gene>
<dbReference type="KEGG" id="mgm:Mmc1_2953"/>
<dbReference type="CDD" id="cd00082">
    <property type="entry name" value="HisKA"/>
    <property type="match status" value="1"/>
</dbReference>
<organism evidence="24 25">
    <name type="scientific">Magnetococcus marinus (strain ATCC BAA-1437 / JCM 17883 / MC-1)</name>
    <dbReference type="NCBI Taxonomy" id="156889"/>
    <lineage>
        <taxon>Bacteria</taxon>
        <taxon>Pseudomonadati</taxon>
        <taxon>Pseudomonadota</taxon>
        <taxon>Magnetococcia</taxon>
        <taxon>Magnetococcales</taxon>
        <taxon>Magnetococcaceae</taxon>
        <taxon>Magnetococcus</taxon>
    </lineage>
</organism>
<dbReference type="AlphaFoldDB" id="A0LBV1"/>
<dbReference type="SMART" id="SM00387">
    <property type="entry name" value="HATPase_c"/>
    <property type="match status" value="1"/>
</dbReference>
<evidence type="ECO:0000256" key="2">
    <source>
        <dbReference type="ARBA" id="ARBA00004651"/>
    </source>
</evidence>
<evidence type="ECO:0000256" key="9">
    <source>
        <dbReference type="ARBA" id="ARBA00022777"/>
    </source>
</evidence>
<evidence type="ECO:0000313" key="25">
    <source>
        <dbReference type="Proteomes" id="UP000002586"/>
    </source>
</evidence>
<dbReference type="Pfam" id="PF01627">
    <property type="entry name" value="Hpt"/>
    <property type="match status" value="1"/>
</dbReference>
<dbReference type="CDD" id="cd00156">
    <property type="entry name" value="REC"/>
    <property type="match status" value="1"/>
</dbReference>
<comment type="subcellular location">
    <subcellularLocation>
        <location evidence="2">Cell membrane</location>
        <topology evidence="2">Multi-pass membrane protein</topology>
    </subcellularLocation>
</comment>
<dbReference type="GO" id="GO:0005524">
    <property type="term" value="F:ATP binding"/>
    <property type="evidence" value="ECO:0007669"/>
    <property type="project" value="UniProtKB-KW"/>
</dbReference>
<dbReference type="OrthoDB" id="9801651at2"/>
<dbReference type="SMART" id="SM00388">
    <property type="entry name" value="HisKA"/>
    <property type="match status" value="1"/>
</dbReference>
<evidence type="ECO:0000256" key="8">
    <source>
        <dbReference type="ARBA" id="ARBA00022741"/>
    </source>
</evidence>
<dbReference type="Pfam" id="PF00072">
    <property type="entry name" value="Response_reg"/>
    <property type="match status" value="2"/>
</dbReference>
<dbReference type="Gene3D" id="3.30.450.20">
    <property type="entry name" value="PAS domain"/>
    <property type="match status" value="3"/>
</dbReference>
<evidence type="ECO:0000256" key="5">
    <source>
        <dbReference type="ARBA" id="ARBA00022553"/>
    </source>
</evidence>
<dbReference type="InterPro" id="IPR001789">
    <property type="entry name" value="Sig_transdc_resp-reg_receiver"/>
</dbReference>
<dbReference type="GO" id="GO:0005886">
    <property type="term" value="C:plasma membrane"/>
    <property type="evidence" value="ECO:0007669"/>
    <property type="project" value="UniProtKB-SubCell"/>
</dbReference>
<dbReference type="STRING" id="156889.Mmc1_2953"/>
<keyword evidence="12" id="KW-0902">Two-component regulatory system</keyword>
<evidence type="ECO:0000256" key="3">
    <source>
        <dbReference type="ARBA" id="ARBA00012438"/>
    </source>
</evidence>
<dbReference type="NCBIfam" id="TIGR00229">
    <property type="entry name" value="sensory_box"/>
    <property type="match status" value="3"/>
</dbReference>
<dbReference type="eggNOG" id="COG2205">
    <property type="taxonomic scope" value="Bacteria"/>
</dbReference>
<dbReference type="SUPFAM" id="SSF47384">
    <property type="entry name" value="Homodimeric domain of signal transducing histidine kinase"/>
    <property type="match status" value="1"/>
</dbReference>
<dbReference type="InterPro" id="IPR003661">
    <property type="entry name" value="HisK_dim/P_dom"/>
</dbReference>
<evidence type="ECO:0000259" key="23">
    <source>
        <dbReference type="PROSITE" id="PS50894"/>
    </source>
</evidence>
<feature type="domain" description="Response regulatory" evidence="20">
    <location>
        <begin position="934"/>
        <end position="1053"/>
    </location>
</feature>
<dbReference type="InterPro" id="IPR005467">
    <property type="entry name" value="His_kinase_dom"/>
</dbReference>
<dbReference type="InterPro" id="IPR003594">
    <property type="entry name" value="HATPase_dom"/>
</dbReference>
<dbReference type="CDD" id="cd16922">
    <property type="entry name" value="HATPase_EvgS-ArcB-TorS-like"/>
    <property type="match status" value="1"/>
</dbReference>
<dbReference type="Pfam" id="PF13426">
    <property type="entry name" value="PAS_9"/>
    <property type="match status" value="1"/>
</dbReference>
<dbReference type="InterPro" id="IPR013655">
    <property type="entry name" value="PAS_fold_3"/>
</dbReference>
<dbReference type="InterPro" id="IPR035965">
    <property type="entry name" value="PAS-like_dom_sf"/>
</dbReference>
<keyword evidence="7" id="KW-0812">Transmembrane</keyword>
<comment type="subunit">
    <text evidence="14">At low DSF concentrations, interacts with RpfF.</text>
</comment>
<keyword evidence="6" id="KW-0808">Transferase</keyword>
<evidence type="ECO:0000259" key="22">
    <source>
        <dbReference type="PROSITE" id="PS50113"/>
    </source>
</evidence>
<dbReference type="PROSITE" id="PS50113">
    <property type="entry name" value="PAC"/>
    <property type="match status" value="3"/>
</dbReference>
<dbReference type="SUPFAM" id="SSF52172">
    <property type="entry name" value="CheY-like"/>
    <property type="match status" value="2"/>
</dbReference>
<dbReference type="CDD" id="cd17546">
    <property type="entry name" value="REC_hyHK_CKI1_RcsC-like"/>
    <property type="match status" value="1"/>
</dbReference>
<feature type="domain" description="PAS" evidence="21">
    <location>
        <begin position="138"/>
        <end position="189"/>
    </location>
</feature>
<evidence type="ECO:0000256" key="14">
    <source>
        <dbReference type="ARBA" id="ARBA00064003"/>
    </source>
</evidence>
<feature type="coiled-coil region" evidence="18">
    <location>
        <begin position="78"/>
        <end position="105"/>
    </location>
</feature>
<keyword evidence="9 24" id="KW-0418">Kinase</keyword>
<dbReference type="FunFam" id="3.30.565.10:FF:000010">
    <property type="entry name" value="Sensor histidine kinase RcsC"/>
    <property type="match status" value="1"/>
</dbReference>
<feature type="modified residue" description="4-aspartylphosphate" evidence="17">
    <location>
        <position position="983"/>
    </location>
</feature>
<dbReference type="SUPFAM" id="SSF55785">
    <property type="entry name" value="PYP-like sensor domain (PAS domain)"/>
    <property type="match status" value="3"/>
</dbReference>
<dbReference type="SUPFAM" id="SSF47226">
    <property type="entry name" value="Histidine-containing phosphotransfer domain, HPT domain"/>
    <property type="match status" value="1"/>
</dbReference>
<evidence type="ECO:0000256" key="7">
    <source>
        <dbReference type="ARBA" id="ARBA00022692"/>
    </source>
</evidence>
<dbReference type="PROSITE" id="PS50894">
    <property type="entry name" value="HPT"/>
    <property type="match status" value="1"/>
</dbReference>
<evidence type="ECO:0000256" key="10">
    <source>
        <dbReference type="ARBA" id="ARBA00022840"/>
    </source>
</evidence>
<feature type="domain" description="HPt" evidence="23">
    <location>
        <begin position="1105"/>
        <end position="1198"/>
    </location>
</feature>